<dbReference type="Gene3D" id="3.40.600.10">
    <property type="entry name" value="DNA mismatch repair MutH/Restriction endonuclease, type II"/>
    <property type="match status" value="2"/>
</dbReference>
<dbReference type="InterPro" id="IPR011337">
    <property type="entry name" value="DNA_rep_MutH/RE_typeII_Sau3AI"/>
</dbReference>
<sequence>MVIIVPNHIFEKKDVIQRLEHYKGKKFEDIDNKGMFKHVQDFNLQKGIAGAVVEQCIFGYDADTKQEADLIIIDGSESIKTELKTTGMLIETEPKRHYVAKEPMSITAVGVYDISEQEFYSSHFWEKLENMLIVYYHYASDHAVTPFEYKNFPLVGYEFHKFSEDDIEVLKNDWEAVRNLCSEITSHYPGIRNREWKSAVKEEYINVHGQLRKVLSYINLAPKFPPRFRLKKPLVTTIIANHFGYNLEQIPGKYTTISDIDKKCQELTLKYKGRTISSLAQEFGIPYIRDKENKSVTEQIIVAMFGGKSEKLNQISLFEKFGLIGKTVVTTAKGGRTEDMKLFKIDFNEVTRLEVSDDFECRKYQFEDSDLYTYFADHEFLCIIFEEPKSKVIEDSSGMVVNITHKLGDNRFIGFKRLVFSDKFIDVKVRKVWEDTRAKILTKTLIDVVQRRKDGSVIINKNGEISSAPNFIKSKDNDVFLRGSGKDSSCKTECVNGIKMLPQYVWIKGTSIVKELNKLD</sequence>
<dbReference type="GO" id="GO:0016787">
    <property type="term" value="F:hydrolase activity"/>
    <property type="evidence" value="ECO:0007669"/>
    <property type="project" value="UniProtKB-KW"/>
</dbReference>
<dbReference type="CDD" id="cd22355">
    <property type="entry name" value="Sau3AI_C"/>
    <property type="match status" value="1"/>
</dbReference>
<keyword evidence="1" id="KW-0540">Nuclease</keyword>
<keyword evidence="3" id="KW-0378">Hydrolase</keyword>
<name>A0A3E3EC92_9FIRM</name>
<dbReference type="Proteomes" id="UP000261032">
    <property type="component" value="Unassembled WGS sequence"/>
</dbReference>
<dbReference type="InterPro" id="IPR037057">
    <property type="entry name" value="DNA_rep_MutH/T2_RE_sf"/>
</dbReference>
<keyword evidence="2 5" id="KW-0255">Endonuclease</keyword>
<organism evidence="5 6">
    <name type="scientific">Thomasclavelia ramosa</name>
    <dbReference type="NCBI Taxonomy" id="1547"/>
    <lineage>
        <taxon>Bacteria</taxon>
        <taxon>Bacillati</taxon>
        <taxon>Bacillota</taxon>
        <taxon>Erysipelotrichia</taxon>
        <taxon>Erysipelotrichales</taxon>
        <taxon>Coprobacillaceae</taxon>
        <taxon>Thomasclavelia</taxon>
    </lineage>
</organism>
<dbReference type="SUPFAM" id="SSF52980">
    <property type="entry name" value="Restriction endonuclease-like"/>
    <property type="match status" value="2"/>
</dbReference>
<protein>
    <submittedName>
        <fullName evidence="5">Restriction endonuclease</fullName>
    </submittedName>
</protein>
<dbReference type="SMART" id="SM00927">
    <property type="entry name" value="MutH"/>
    <property type="match status" value="1"/>
</dbReference>
<evidence type="ECO:0000256" key="1">
    <source>
        <dbReference type="ARBA" id="ARBA00022722"/>
    </source>
</evidence>
<reference evidence="5 6" key="1">
    <citation type="submission" date="2018-08" db="EMBL/GenBank/DDBJ databases">
        <title>A genome reference for cultivated species of the human gut microbiota.</title>
        <authorList>
            <person name="Zou Y."/>
            <person name="Xue W."/>
            <person name="Luo G."/>
        </authorList>
    </citation>
    <scope>NUCLEOTIDE SEQUENCE [LARGE SCALE GENOMIC DNA]</scope>
    <source>
        <strain evidence="5 6">OM06-4</strain>
    </source>
</reference>
<dbReference type="GO" id="GO:0003677">
    <property type="term" value="F:DNA binding"/>
    <property type="evidence" value="ECO:0007669"/>
    <property type="project" value="InterPro"/>
</dbReference>
<dbReference type="GO" id="GO:0004519">
    <property type="term" value="F:endonuclease activity"/>
    <property type="evidence" value="ECO:0007669"/>
    <property type="project" value="UniProtKB-KW"/>
</dbReference>
<dbReference type="Pfam" id="PF02976">
    <property type="entry name" value="MutH"/>
    <property type="match status" value="1"/>
</dbReference>
<evidence type="ECO:0000313" key="6">
    <source>
        <dbReference type="Proteomes" id="UP000261032"/>
    </source>
</evidence>
<comment type="caution">
    <text evidence="5">The sequence shown here is derived from an EMBL/GenBank/DDBJ whole genome shotgun (WGS) entry which is preliminary data.</text>
</comment>
<proteinExistence type="predicted"/>
<evidence type="ECO:0000259" key="4">
    <source>
        <dbReference type="SMART" id="SM00927"/>
    </source>
</evidence>
<dbReference type="InterPro" id="IPR011335">
    <property type="entry name" value="Restrct_endonuc-II-like"/>
</dbReference>
<evidence type="ECO:0000313" key="5">
    <source>
        <dbReference type="EMBL" id="RGD83652.1"/>
    </source>
</evidence>
<evidence type="ECO:0000256" key="2">
    <source>
        <dbReference type="ARBA" id="ARBA00022759"/>
    </source>
</evidence>
<evidence type="ECO:0000256" key="3">
    <source>
        <dbReference type="ARBA" id="ARBA00022801"/>
    </source>
</evidence>
<gene>
    <name evidence="5" type="ORF">DXB93_12695</name>
</gene>
<feature type="domain" description="DNA mismatch repair MutH/Type II restriction enzyme Sau3AI" evidence="4">
    <location>
        <begin position="60"/>
        <end position="173"/>
    </location>
</feature>
<dbReference type="AlphaFoldDB" id="A0A3E3EC92"/>
<dbReference type="EMBL" id="QUSL01000022">
    <property type="protein sequence ID" value="RGD83652.1"/>
    <property type="molecule type" value="Genomic_DNA"/>
</dbReference>
<accession>A0A3E3EC92</accession>